<organism evidence="13 14">
    <name type="scientific">Capsaspora owczarzaki (strain ATCC 30864)</name>
    <dbReference type="NCBI Taxonomy" id="595528"/>
    <lineage>
        <taxon>Eukaryota</taxon>
        <taxon>Filasterea</taxon>
        <taxon>Capsaspora</taxon>
    </lineage>
</organism>
<dbReference type="InterPro" id="IPR036938">
    <property type="entry name" value="PAP2/HPO_sf"/>
</dbReference>
<dbReference type="OrthoDB" id="302705at2759"/>
<sequence length="345" mass="38012">MTRSSSSSLVHGTSRPTPILQRLLLLLLLLLLVVVVVVVPVAQASAAADPDKSSAPSPPSLKRPTAKDARYVAFALTHVEYEHGDAMGLVLALVCLTPFATLVGLATLLLFRRELHTATIALGIVLNEVLSWGLKRLIAQPRPTREQHHHHQEASALGKRAGGALLGTLQEMITADSEDARTAEAVAEAQVLSSTPQISTQFTEFGMPSSHAQFAFFVAVYLILFMYASRRHQAASFANPHWRHLISVLLLAGAALIAFARVYLWYHTSLQVVVGAFVGAAAAAAWHHITNRWLRPCFPHIQRWRIARYFYIRDSSHIPNILRFEYDAAVQESERRAREAASKGQ</sequence>
<dbReference type="FunFam" id="1.20.144.10:FF:000003">
    <property type="entry name" value="Dolichyldiphosphatase 1"/>
    <property type="match status" value="1"/>
</dbReference>
<dbReference type="SUPFAM" id="SSF48317">
    <property type="entry name" value="Acid phosphatase/Vanadium-dependent haloperoxidase"/>
    <property type="match status" value="1"/>
</dbReference>
<keyword evidence="7 11" id="KW-1133">Transmembrane helix</keyword>
<dbReference type="Gene3D" id="1.20.144.10">
    <property type="entry name" value="Phosphatidic acid phosphatase type 2/haloperoxidase"/>
    <property type="match status" value="1"/>
</dbReference>
<feature type="domain" description="Phosphatidic acid phosphatase type 2/haloperoxidase" evidence="12">
    <location>
        <begin position="117"/>
        <end position="287"/>
    </location>
</feature>
<feature type="transmembrane region" description="Helical" evidence="11">
    <location>
        <begin position="270"/>
        <end position="289"/>
    </location>
</feature>
<dbReference type="Pfam" id="PF01569">
    <property type="entry name" value="PAP2"/>
    <property type="match status" value="1"/>
</dbReference>
<dbReference type="GO" id="GO:0008610">
    <property type="term" value="P:lipid biosynthetic process"/>
    <property type="evidence" value="ECO:0007669"/>
    <property type="project" value="TreeGrafter"/>
</dbReference>
<evidence type="ECO:0000256" key="3">
    <source>
        <dbReference type="ARBA" id="ARBA00005518"/>
    </source>
</evidence>
<name>A0A0D2X4Q0_CAPO3</name>
<dbReference type="PhylomeDB" id="A0A0D2X4Q0"/>
<evidence type="ECO:0000256" key="10">
    <source>
        <dbReference type="ARBA" id="ARBA00047349"/>
    </source>
</evidence>
<reference evidence="14" key="1">
    <citation type="submission" date="2011-02" db="EMBL/GenBank/DDBJ databases">
        <title>The Genome Sequence of Capsaspora owczarzaki ATCC 30864.</title>
        <authorList>
            <person name="Russ C."/>
            <person name="Cuomo C."/>
            <person name="Burger G."/>
            <person name="Gray M.W."/>
            <person name="Holland P.W.H."/>
            <person name="King N."/>
            <person name="Lang F.B.F."/>
            <person name="Roger A.J."/>
            <person name="Ruiz-Trillo I."/>
            <person name="Young S.K."/>
            <person name="Zeng Q."/>
            <person name="Gargeya S."/>
            <person name="Alvarado L."/>
            <person name="Berlin A."/>
            <person name="Chapman S.B."/>
            <person name="Chen Z."/>
            <person name="Freedman E."/>
            <person name="Gellesch M."/>
            <person name="Goldberg J."/>
            <person name="Griggs A."/>
            <person name="Gujja S."/>
            <person name="Heilman E."/>
            <person name="Heiman D."/>
            <person name="Howarth C."/>
            <person name="Mehta T."/>
            <person name="Neiman D."/>
            <person name="Pearson M."/>
            <person name="Roberts A."/>
            <person name="Saif S."/>
            <person name="Shea T."/>
            <person name="Shenoy N."/>
            <person name="Sisk P."/>
            <person name="Stolte C."/>
            <person name="Sykes S."/>
            <person name="White J."/>
            <person name="Yandava C."/>
            <person name="Haas B."/>
            <person name="Nusbaum C."/>
            <person name="Birren B."/>
        </authorList>
    </citation>
    <scope>NUCLEOTIDE SEQUENCE</scope>
    <source>
        <strain evidence="14">ATCC 30864</strain>
    </source>
</reference>
<comment type="subcellular location">
    <subcellularLocation>
        <location evidence="1 11">Endoplasmic reticulum membrane</location>
        <topology evidence="1 11">Multi-pass membrane protein</topology>
    </subcellularLocation>
</comment>
<comment type="pathway">
    <text evidence="2 11">Protein modification; protein glycosylation.</text>
</comment>
<evidence type="ECO:0000256" key="5">
    <source>
        <dbReference type="ARBA" id="ARBA00022801"/>
    </source>
</evidence>
<keyword evidence="6 11" id="KW-0256">Endoplasmic reticulum</keyword>
<evidence type="ECO:0000256" key="1">
    <source>
        <dbReference type="ARBA" id="ARBA00004477"/>
    </source>
</evidence>
<evidence type="ECO:0000259" key="12">
    <source>
        <dbReference type="SMART" id="SM00014"/>
    </source>
</evidence>
<dbReference type="AlphaFoldDB" id="A0A0D2X4Q0"/>
<dbReference type="UniPathway" id="UPA00378"/>
<feature type="transmembrane region" description="Helical" evidence="11">
    <location>
        <begin position="86"/>
        <end position="111"/>
    </location>
</feature>
<dbReference type="EMBL" id="KE346371">
    <property type="protein sequence ID" value="KJE96444.1"/>
    <property type="molecule type" value="Genomic_DNA"/>
</dbReference>
<dbReference type="PANTHER" id="PTHR11247:SF1">
    <property type="entry name" value="DOLICHYLDIPHOSPHATASE 1"/>
    <property type="match status" value="1"/>
</dbReference>
<dbReference type="PANTHER" id="PTHR11247">
    <property type="entry name" value="PALMITOYL-PROTEIN THIOESTERASE/DOLICHYLDIPHOSPHATASE 1"/>
    <property type="match status" value="1"/>
</dbReference>
<evidence type="ECO:0000256" key="6">
    <source>
        <dbReference type="ARBA" id="ARBA00022824"/>
    </source>
</evidence>
<evidence type="ECO:0000313" key="13">
    <source>
        <dbReference type="EMBL" id="KJE96444.1"/>
    </source>
</evidence>
<dbReference type="CDD" id="cd03382">
    <property type="entry name" value="PAP2_dolichyldiphosphatase"/>
    <property type="match status" value="1"/>
</dbReference>
<keyword evidence="4 11" id="KW-0812">Transmembrane</keyword>
<comment type="similarity">
    <text evidence="3 11">Belongs to the dolichyldiphosphatase family.</text>
</comment>
<dbReference type="eggNOG" id="KOG3146">
    <property type="taxonomic scope" value="Eukaryota"/>
</dbReference>
<proteinExistence type="inferred from homology"/>
<evidence type="ECO:0000256" key="2">
    <source>
        <dbReference type="ARBA" id="ARBA00004922"/>
    </source>
</evidence>
<dbReference type="InParanoid" id="A0A0D2X4Q0"/>
<dbReference type="Proteomes" id="UP000008743">
    <property type="component" value="Unassembled WGS sequence"/>
</dbReference>
<evidence type="ECO:0000256" key="7">
    <source>
        <dbReference type="ARBA" id="ARBA00022989"/>
    </source>
</evidence>
<keyword evidence="5 11" id="KW-0378">Hydrolase</keyword>
<feature type="transmembrane region" description="Helical" evidence="11">
    <location>
        <begin position="242"/>
        <end position="264"/>
    </location>
</feature>
<comment type="function">
    <text evidence="9 11">Required for efficient N-glycosylation. Necessary for maintaining optimal levels of dolichol-linked oligosaccharides. Hydrolyzes dolichyl pyrophosphate at a very high rate and dolichyl monophosphate at a much lower rate. Does not act on phosphatidate.</text>
</comment>
<dbReference type="GO" id="GO:0047874">
    <property type="term" value="F:dolichyldiphosphatase activity"/>
    <property type="evidence" value="ECO:0007669"/>
    <property type="project" value="UniProtKB-UniRule"/>
</dbReference>
<gene>
    <name evidence="13" type="ORF">CAOG_006769</name>
</gene>
<evidence type="ECO:0000256" key="11">
    <source>
        <dbReference type="RuleBase" id="RU367078"/>
    </source>
</evidence>
<dbReference type="STRING" id="595528.A0A0D2X4Q0"/>
<evidence type="ECO:0000256" key="9">
    <source>
        <dbReference type="ARBA" id="ARBA00024907"/>
    </source>
</evidence>
<dbReference type="SMART" id="SM00014">
    <property type="entry name" value="acidPPc"/>
    <property type="match status" value="1"/>
</dbReference>
<keyword evidence="14" id="KW-1185">Reference proteome</keyword>
<dbReference type="GO" id="GO:0005789">
    <property type="term" value="C:endoplasmic reticulum membrane"/>
    <property type="evidence" value="ECO:0007669"/>
    <property type="project" value="UniProtKB-SubCell"/>
</dbReference>
<dbReference type="InterPro" id="IPR039667">
    <property type="entry name" value="Dolichyldiphosphatase_PAP2"/>
</dbReference>
<comment type="catalytic activity">
    <reaction evidence="10 11">
        <text>a di-trans,poly-cis-dolichyl diphosphate + H2O = a di-trans,poly-cis-dolichyl phosphate + phosphate + H(+)</text>
        <dbReference type="Rhea" id="RHEA:14385"/>
        <dbReference type="Rhea" id="RHEA-COMP:19498"/>
        <dbReference type="Rhea" id="RHEA-COMP:19506"/>
        <dbReference type="ChEBI" id="CHEBI:15377"/>
        <dbReference type="ChEBI" id="CHEBI:15378"/>
        <dbReference type="ChEBI" id="CHEBI:43474"/>
        <dbReference type="ChEBI" id="CHEBI:57497"/>
        <dbReference type="ChEBI" id="CHEBI:57683"/>
        <dbReference type="EC" id="3.6.1.43"/>
    </reaction>
</comment>
<protein>
    <recommendedName>
        <fullName evidence="11">Dolichyldiphosphatase</fullName>
        <ecNumber evidence="11">3.6.1.43</ecNumber>
    </recommendedName>
</protein>
<keyword evidence="8 11" id="KW-0472">Membrane</keyword>
<feature type="transmembrane region" description="Helical" evidence="11">
    <location>
        <begin position="212"/>
        <end position="230"/>
    </location>
</feature>
<dbReference type="InterPro" id="IPR000326">
    <property type="entry name" value="PAP2/HPO"/>
</dbReference>
<dbReference type="GO" id="GO:0006487">
    <property type="term" value="P:protein N-linked glycosylation"/>
    <property type="evidence" value="ECO:0007669"/>
    <property type="project" value="UniProtKB-UniRule"/>
</dbReference>
<evidence type="ECO:0000313" key="14">
    <source>
        <dbReference type="Proteomes" id="UP000008743"/>
    </source>
</evidence>
<evidence type="ECO:0000256" key="8">
    <source>
        <dbReference type="ARBA" id="ARBA00023136"/>
    </source>
</evidence>
<evidence type="ECO:0000256" key="4">
    <source>
        <dbReference type="ARBA" id="ARBA00022692"/>
    </source>
</evidence>
<dbReference type="EC" id="3.6.1.43" evidence="11"/>
<accession>A0A0D2X4Q0</accession>